<dbReference type="InterPro" id="IPR035959">
    <property type="entry name" value="RutC-like_sf"/>
</dbReference>
<dbReference type="EMBL" id="PDJI01000003">
    <property type="protein sequence ID" value="PFG44972.1"/>
    <property type="molecule type" value="Genomic_DNA"/>
</dbReference>
<dbReference type="GO" id="GO:0019239">
    <property type="term" value="F:deaminase activity"/>
    <property type="evidence" value="ECO:0007669"/>
    <property type="project" value="TreeGrafter"/>
</dbReference>
<dbReference type="CDD" id="cd00448">
    <property type="entry name" value="YjgF_YER057c_UK114_family"/>
    <property type="match status" value="1"/>
</dbReference>
<comment type="caution">
    <text evidence="1">The sequence shown here is derived from an EMBL/GenBank/DDBJ whole genome shotgun (WGS) entry which is preliminary data.</text>
</comment>
<dbReference type="Pfam" id="PF01042">
    <property type="entry name" value="Ribonuc_L-PSP"/>
    <property type="match status" value="1"/>
</dbReference>
<organism evidence="1 2">
    <name type="scientific">Georgenia soli</name>
    <dbReference type="NCBI Taxonomy" id="638953"/>
    <lineage>
        <taxon>Bacteria</taxon>
        <taxon>Bacillati</taxon>
        <taxon>Actinomycetota</taxon>
        <taxon>Actinomycetes</taxon>
        <taxon>Micrococcales</taxon>
        <taxon>Bogoriellaceae</taxon>
        <taxon>Georgenia</taxon>
    </lineage>
</organism>
<reference evidence="1 2" key="1">
    <citation type="submission" date="2017-10" db="EMBL/GenBank/DDBJ databases">
        <title>Sequencing the genomes of 1000 actinobacteria strains.</title>
        <authorList>
            <person name="Klenk H.-P."/>
        </authorList>
    </citation>
    <scope>NUCLEOTIDE SEQUENCE [LARGE SCALE GENOMIC DNA]</scope>
    <source>
        <strain evidence="1 2">DSM 21838</strain>
    </source>
</reference>
<dbReference type="PANTHER" id="PTHR11803:SF39">
    <property type="entry name" value="2-IMINOBUTANOATE_2-IMINOPROPANOATE DEAMINASE"/>
    <property type="match status" value="1"/>
</dbReference>
<dbReference type="GO" id="GO:0005829">
    <property type="term" value="C:cytosol"/>
    <property type="evidence" value="ECO:0007669"/>
    <property type="project" value="TreeGrafter"/>
</dbReference>
<dbReference type="PANTHER" id="PTHR11803">
    <property type="entry name" value="2-IMINOBUTANOATE/2-IMINOPROPANOATE DEAMINASE RIDA"/>
    <property type="match status" value="1"/>
</dbReference>
<protein>
    <submittedName>
        <fullName evidence="1">Reactive intermediate/imine deaminase</fullName>
    </submittedName>
</protein>
<accession>A0A2A9F339</accession>
<sequence length="144" mass="15737">MCTEFGRIRMTQKRALTTPDAPAAAHSFSQGVLKGGILQVSGQGPQDPETGKYLYPGDVGRQTLRTLNNVRAVVEASGGTFNDVISLRVFLTERGHFAEMNAAYEQFMHEHVDSRVLPARTTVFVGLPREEMLVEIDGMAVLSA</sequence>
<proteinExistence type="predicted"/>
<dbReference type="Gene3D" id="3.30.1330.40">
    <property type="entry name" value="RutC-like"/>
    <property type="match status" value="1"/>
</dbReference>
<dbReference type="AlphaFoldDB" id="A0A2A9F339"/>
<keyword evidence="2" id="KW-1185">Reference proteome</keyword>
<evidence type="ECO:0000313" key="1">
    <source>
        <dbReference type="EMBL" id="PFG44972.1"/>
    </source>
</evidence>
<evidence type="ECO:0000313" key="2">
    <source>
        <dbReference type="Proteomes" id="UP000222106"/>
    </source>
</evidence>
<gene>
    <name evidence="1" type="ORF">ATJ97_0251</name>
</gene>
<dbReference type="InterPro" id="IPR006175">
    <property type="entry name" value="YjgF/YER057c/UK114"/>
</dbReference>
<dbReference type="SUPFAM" id="SSF55298">
    <property type="entry name" value="YjgF-like"/>
    <property type="match status" value="1"/>
</dbReference>
<dbReference type="Proteomes" id="UP000222106">
    <property type="component" value="Unassembled WGS sequence"/>
</dbReference>
<name>A0A2A9F339_9MICO</name>